<keyword evidence="4" id="KW-0547">Nucleotide-binding</keyword>
<dbReference type="Proteomes" id="UP000319103">
    <property type="component" value="Unassembled WGS sequence"/>
</dbReference>
<dbReference type="OrthoDB" id="4206624at2"/>
<dbReference type="CDD" id="cd16936">
    <property type="entry name" value="HATPase_RsbW-like"/>
    <property type="match status" value="1"/>
</dbReference>
<evidence type="ECO:0000259" key="3">
    <source>
        <dbReference type="Pfam" id="PF13581"/>
    </source>
</evidence>
<dbReference type="InterPro" id="IPR003594">
    <property type="entry name" value="HATPase_dom"/>
</dbReference>
<organism evidence="4 5">
    <name type="scientific">Kitasatospora acidiphila</name>
    <dbReference type="NCBI Taxonomy" id="2567942"/>
    <lineage>
        <taxon>Bacteria</taxon>
        <taxon>Bacillati</taxon>
        <taxon>Actinomycetota</taxon>
        <taxon>Actinomycetes</taxon>
        <taxon>Kitasatosporales</taxon>
        <taxon>Streptomycetaceae</taxon>
        <taxon>Kitasatospora</taxon>
    </lineage>
</organism>
<sequence>MSQALLPRSTLQLAERPNAVRLARLHATDVLSRWGVPSDVVGTVELLVSELVTNAVRHSEKSKQLASVPVHTFELTPELVDGAIRLLVWDRDGRPPVLKQVGVEAVSGRGIFIVAAMSTRWGHYPANGGVGKVVWAGGGPHCHQRAADEGGRQSPGGVDGAPVSPNVVGRVLLGMRGLRVGAT</sequence>
<keyword evidence="5" id="KW-1185">Reference proteome</keyword>
<comment type="caution">
    <text evidence="4">The sequence shown here is derived from an EMBL/GenBank/DDBJ whole genome shotgun (WGS) entry which is preliminary data.</text>
</comment>
<feature type="domain" description="Histidine kinase/HSP90-like ATPase" evidence="3">
    <location>
        <begin position="15"/>
        <end position="135"/>
    </location>
</feature>
<evidence type="ECO:0000256" key="1">
    <source>
        <dbReference type="ARBA" id="ARBA00022527"/>
    </source>
</evidence>
<dbReference type="GO" id="GO:0005524">
    <property type="term" value="F:ATP binding"/>
    <property type="evidence" value="ECO:0007669"/>
    <property type="project" value="UniProtKB-KW"/>
</dbReference>
<evidence type="ECO:0000313" key="4">
    <source>
        <dbReference type="EMBL" id="TQF01337.1"/>
    </source>
</evidence>
<dbReference type="EMBL" id="VIGB01000003">
    <property type="protein sequence ID" value="TQF01337.1"/>
    <property type="molecule type" value="Genomic_DNA"/>
</dbReference>
<dbReference type="Gene3D" id="3.30.565.10">
    <property type="entry name" value="Histidine kinase-like ATPase, C-terminal domain"/>
    <property type="match status" value="1"/>
</dbReference>
<dbReference type="GO" id="GO:0004674">
    <property type="term" value="F:protein serine/threonine kinase activity"/>
    <property type="evidence" value="ECO:0007669"/>
    <property type="project" value="UniProtKB-KW"/>
</dbReference>
<feature type="region of interest" description="Disordered" evidence="2">
    <location>
        <begin position="143"/>
        <end position="163"/>
    </location>
</feature>
<dbReference type="InterPro" id="IPR036890">
    <property type="entry name" value="HATPase_C_sf"/>
</dbReference>
<dbReference type="PANTHER" id="PTHR35526:SF3">
    <property type="entry name" value="ANTI-SIGMA-F FACTOR RSBW"/>
    <property type="match status" value="1"/>
</dbReference>
<dbReference type="PANTHER" id="PTHR35526">
    <property type="entry name" value="ANTI-SIGMA-F FACTOR RSBW-RELATED"/>
    <property type="match status" value="1"/>
</dbReference>
<protein>
    <submittedName>
        <fullName evidence="4">ATP-binding protein</fullName>
    </submittedName>
</protein>
<keyword evidence="1" id="KW-0418">Kinase</keyword>
<proteinExistence type="predicted"/>
<dbReference type="SUPFAM" id="SSF55874">
    <property type="entry name" value="ATPase domain of HSP90 chaperone/DNA topoisomerase II/histidine kinase"/>
    <property type="match status" value="1"/>
</dbReference>
<evidence type="ECO:0000313" key="5">
    <source>
        <dbReference type="Proteomes" id="UP000319103"/>
    </source>
</evidence>
<keyword evidence="1" id="KW-0808">Transferase</keyword>
<keyword evidence="1" id="KW-0723">Serine/threonine-protein kinase</keyword>
<gene>
    <name evidence="4" type="ORF">E6W39_02655</name>
</gene>
<reference evidence="4 5" key="1">
    <citation type="submission" date="2019-06" db="EMBL/GenBank/DDBJ databases">
        <title>Description of Kitasatospora acidophila sp. nov. isolated from pine grove soil, and reclassification of Streptomyces novaecaesareae to Kitasatospora novaeceasareae comb. nov.</title>
        <authorList>
            <person name="Kim M.J."/>
        </authorList>
    </citation>
    <scope>NUCLEOTIDE SEQUENCE [LARGE SCALE GENOMIC DNA]</scope>
    <source>
        <strain evidence="4 5">MMS16-CNU292</strain>
    </source>
</reference>
<keyword evidence="4" id="KW-0067">ATP-binding</keyword>
<dbReference type="AlphaFoldDB" id="A0A540VX89"/>
<dbReference type="RefSeq" id="WP_141632069.1">
    <property type="nucleotide sequence ID" value="NZ_VIGB01000003.1"/>
</dbReference>
<dbReference type="InterPro" id="IPR050267">
    <property type="entry name" value="Anti-sigma-factor_SerPK"/>
</dbReference>
<dbReference type="Pfam" id="PF13581">
    <property type="entry name" value="HATPase_c_2"/>
    <property type="match status" value="1"/>
</dbReference>
<name>A0A540VX89_9ACTN</name>
<evidence type="ECO:0000256" key="2">
    <source>
        <dbReference type="SAM" id="MobiDB-lite"/>
    </source>
</evidence>
<accession>A0A540VX89</accession>